<organism evidence="13 14">
    <name type="scientific">Elasticomyces elasticus</name>
    <dbReference type="NCBI Taxonomy" id="574655"/>
    <lineage>
        <taxon>Eukaryota</taxon>
        <taxon>Fungi</taxon>
        <taxon>Dikarya</taxon>
        <taxon>Ascomycota</taxon>
        <taxon>Pezizomycotina</taxon>
        <taxon>Dothideomycetes</taxon>
        <taxon>Dothideomycetidae</taxon>
        <taxon>Mycosphaerellales</taxon>
        <taxon>Teratosphaeriaceae</taxon>
        <taxon>Elasticomyces</taxon>
    </lineage>
</organism>
<dbReference type="GO" id="GO:0008139">
    <property type="term" value="F:nuclear localization sequence binding"/>
    <property type="evidence" value="ECO:0007669"/>
    <property type="project" value="TreeGrafter"/>
</dbReference>
<evidence type="ECO:0000259" key="12">
    <source>
        <dbReference type="PROSITE" id="PS51434"/>
    </source>
</evidence>
<dbReference type="Gene3D" id="1.10.10.2360">
    <property type="match status" value="1"/>
</dbReference>
<feature type="compositionally biased region" description="Low complexity" evidence="11">
    <location>
        <begin position="498"/>
        <end position="507"/>
    </location>
</feature>
<feature type="compositionally biased region" description="Basic and acidic residues" evidence="11">
    <location>
        <begin position="1362"/>
        <end position="1372"/>
    </location>
</feature>
<keyword evidence="7" id="KW-0653">Protein transport</keyword>
<dbReference type="PANTHER" id="PTHR23198">
    <property type="entry name" value="NUCLEOPORIN"/>
    <property type="match status" value="1"/>
</dbReference>
<reference evidence="13" key="1">
    <citation type="submission" date="2023-08" db="EMBL/GenBank/DDBJ databases">
        <title>Black Yeasts Isolated from many extreme environments.</title>
        <authorList>
            <person name="Coleine C."/>
            <person name="Stajich J.E."/>
            <person name="Selbmann L."/>
        </authorList>
    </citation>
    <scope>NUCLEOTIDE SEQUENCE</scope>
    <source>
        <strain evidence="13">CCFEE 5810</strain>
    </source>
</reference>
<name>A0AAN7ZVS5_9PEZI</name>
<dbReference type="InterPro" id="IPR021967">
    <property type="entry name" value="Nup98_C"/>
</dbReference>
<evidence type="ECO:0000256" key="9">
    <source>
        <dbReference type="ARBA" id="ARBA00023132"/>
    </source>
</evidence>
<dbReference type="Gene3D" id="3.30.1610.10">
    <property type="entry name" value="Peptidase S59, nucleoporin"/>
    <property type="match status" value="1"/>
</dbReference>
<dbReference type="InterPro" id="IPR037665">
    <property type="entry name" value="Nucleoporin_S59-like"/>
</dbReference>
<dbReference type="SUPFAM" id="SSF82215">
    <property type="entry name" value="C-terminal autoproteolytic domain of nucleoporin nup98"/>
    <property type="match status" value="1"/>
</dbReference>
<dbReference type="Proteomes" id="UP001310594">
    <property type="component" value="Unassembled WGS sequence"/>
</dbReference>
<feature type="compositionally biased region" description="Low complexity" evidence="11">
    <location>
        <begin position="539"/>
        <end position="553"/>
    </location>
</feature>
<evidence type="ECO:0000256" key="4">
    <source>
        <dbReference type="ARBA" id="ARBA00022737"/>
    </source>
</evidence>
<evidence type="ECO:0000256" key="6">
    <source>
        <dbReference type="ARBA" id="ARBA00022816"/>
    </source>
</evidence>
<feature type="compositionally biased region" description="Low complexity" evidence="11">
    <location>
        <begin position="57"/>
        <end position="77"/>
    </location>
</feature>
<evidence type="ECO:0000256" key="2">
    <source>
        <dbReference type="ARBA" id="ARBA00008926"/>
    </source>
</evidence>
<sequence length="1954" mass="203680">MSFGGFGNTNNNAGSTGFGGGFGASNTGFGANNNTAATSGGSLFGGGTATSGGFGFGANNNQQQASNPFAASKPAFGAAPASTTGGGLFGGNTSTAGGFGATTGGFGNTGNTASGFGGNTGGGLFGQNKPAATGFGASTTGGGLFGGSGTTGGFGANSGAATTNPFGASTNTAGTGFGANNTATTGFGGGFGASANNANNGTATVPFAAIQEKEPTGTGMQSYQSITFQDPYKNQSFEELRVQDYAQGRKTGNANGQAGAFGQSTGFGGTQNNTAATGGGLFGNNAAAANTGTTGFGGFGNNANTNTTTTNAFGSNTGGGLFGNKPAAGGLFGGSTATTAPAANPFGGSTTGTTGGLFGNNTGGGFGNNTANTAATGGGLFGSANNNQQQNTNPFGGATNTGGGLFGNQNKPATGLFGSTPAAAPAAGGGLFGQTQNQPANTNPFGGSTTTGGGLFGSANNSNTASTGTGLFGAANNNQQQNSNPFGGSTTTGGGLFGNANQQQNNNAGGGLFGNQNKPVTGGLFGGTNNNTAGGGLFGNNNNNQQQQNSGTSLFGNSNNNAGGGLFGSQNKPATGGLFGNSTTGNTGGGGLFGNSQSNQNNNAGNSLFGNSNQQQNNNNSLFGSTNGQQQQQPNQLQASLTGAPYGNEQLFASLATSNPPVGPLATPLNGAKPAPRKTPSLMATMRLNSPAYTPRGGSIGRNAGYGFSYSTYGTPGSAYTGSLTPGASSLLRPTGSFGSALSSRLNKSISMGNLRGESTPGEGRSLLRESALSPPGSGRYGGGSVRKLNIDRSLRTDLFGPAKEPEREGRRVRYDNTAEQPDEIPQRQPSNRENALVRTETDDTEPEDESPALIKAAPKPSGPPRQPEMSQVNNGSNGLSSVPEDGVPQRPGSAPATQQKSAPMSTGAVKKDNEPGEYWTQPALRDLKNMSRQQLQKIGKFVVGRHGIGRVEFGPCDLSTTQLDEICGGTVRLNLRSATVYQDDKDKPAMGKALNVPSTIYLENSWPRSHGGRKAVHAREGREYDKHIARLKKVGGTKFVEYDSETGVWKFTVDHFTTYGLDDEDDDDEDFTEQGDSSGLSEAPATPNEEGQQEDQTMDSVETGISEQEDTFQFKLDRKSTMSVPGGFDEPSVSYDYDDPSADEQMEEEPQEQSETEMDQSFRSSGGAVQPPSPGAVERYHSSMLEDDEQTGDVDMTGAEMEEDEEEPEMPGAFEPPPKMLRSILKPSRGLDVFASPEKLATESWEEQLQRTISPRKRDRLALREMQQSLMNAQEQDAGVESPFKQSMLGKSMMGQSMLGQSYLVQKSAKKVRMAAPEELGKSQAFKTSMDIMNSLWADQKGGSGKKAGNGFEYPYAKKPRLSDSDDDKKPSGLKPSFSTDGTLVYASPGLAPLVTGELVQTKEAVVGEHTDIRFAKLASPAGLFNGTLKTMMQDTGTALKAKKGELPSASTNPNLLFADLAREAEKDRPVGVQEVAIWRLCSTLFDPLDTIVSDLSDLTDESRNIYASRLRVDAFKGYWAKLISADVDASIKRTKSAEEKAILHLTKNDIAAACDALITAKDFRLATLVAQLPSSEANRQVMRNQIEAWQKRKDWSEMSDAVRALYCILAGDLCHVAGQGGAAEDRASEFCISERFDMTWQQSLGLRIFFGGYNTLEDAVESYCTDLEAGRETVKPASQNNNGAEDTLLSLCRLYGSQASDTEAVGLCEPITVSGSPLNSRIAWQLSIMLSAKDLLTLADDEQAQLTISLAADLETAGKLVESAWTLLHLSDESARHGAMTGFLQRNAGGLAEIEDRLQQCRIPRPMLLSAQAAHAKAIGDVHAQAQLLLQAGLLAEAHEVLCVAVWPKAIIEKDLENLTLVNEFRTKPAGWEQGGRIYAAYLARGKGKSDTVLEKTLESLGKAGYKGLTLEQRVAFIEMRKTLKLSRVEMSSAGKGAAMLERYRSAVGVIV</sequence>
<keyword evidence="9" id="KW-0906">Nuclear pore complex</keyword>
<evidence type="ECO:0000256" key="5">
    <source>
        <dbReference type="ARBA" id="ARBA00022813"/>
    </source>
</evidence>
<feature type="region of interest" description="Disordered" evidence="11">
    <location>
        <begin position="380"/>
        <end position="637"/>
    </location>
</feature>
<feature type="compositionally biased region" description="Polar residues" evidence="11">
    <location>
        <begin position="459"/>
        <end position="469"/>
    </location>
</feature>
<keyword evidence="3" id="KW-0813">Transport</keyword>
<feature type="domain" description="Peptidase S59" evidence="12">
    <location>
        <begin position="916"/>
        <end position="1057"/>
    </location>
</feature>
<feature type="region of interest" description="Disordered" evidence="11">
    <location>
        <begin position="1061"/>
        <end position="1224"/>
    </location>
</feature>
<dbReference type="Pfam" id="PF12110">
    <property type="entry name" value="Nup96"/>
    <property type="match status" value="1"/>
</dbReference>
<evidence type="ECO:0000256" key="10">
    <source>
        <dbReference type="ARBA" id="ARBA00023242"/>
    </source>
</evidence>
<evidence type="ECO:0000256" key="1">
    <source>
        <dbReference type="ARBA" id="ARBA00004567"/>
    </source>
</evidence>
<dbReference type="EMBL" id="JAVRQU010000002">
    <property type="protein sequence ID" value="KAK5706105.1"/>
    <property type="molecule type" value="Genomic_DNA"/>
</dbReference>
<dbReference type="PANTHER" id="PTHR23198:SF6">
    <property type="entry name" value="NUCLEAR PORE COMPLEX PROTEIN NUP98-NUP96"/>
    <property type="match status" value="1"/>
</dbReference>
<feature type="compositionally biased region" description="Low complexity" evidence="11">
    <location>
        <begin position="476"/>
        <end position="489"/>
    </location>
</feature>
<dbReference type="GO" id="GO:0006606">
    <property type="term" value="P:protein import into nucleus"/>
    <property type="evidence" value="ECO:0007669"/>
    <property type="project" value="TreeGrafter"/>
</dbReference>
<feature type="compositionally biased region" description="Acidic residues" evidence="11">
    <location>
        <begin position="1062"/>
        <end position="1074"/>
    </location>
</feature>
<keyword evidence="8" id="KW-0811">Translocation</keyword>
<comment type="caution">
    <text evidence="13">The sequence shown here is derived from an EMBL/GenBank/DDBJ whole genome shotgun (WGS) entry which is preliminary data.</text>
</comment>
<dbReference type="PROSITE" id="PS51434">
    <property type="entry name" value="NUP_C"/>
    <property type="match status" value="1"/>
</dbReference>
<feature type="compositionally biased region" description="Polar residues" evidence="11">
    <location>
        <begin position="869"/>
        <end position="881"/>
    </location>
</feature>
<comment type="similarity">
    <text evidence="2">Belongs to the nucleoporin GLFG family.</text>
</comment>
<feature type="compositionally biased region" description="Acidic residues" evidence="11">
    <location>
        <begin position="1201"/>
        <end position="1210"/>
    </location>
</feature>
<dbReference type="GO" id="GO:0000973">
    <property type="term" value="P:post-transcriptional tethering of RNA polymerase II gene DNA at nuclear periphery"/>
    <property type="evidence" value="ECO:0007669"/>
    <property type="project" value="TreeGrafter"/>
</dbReference>
<evidence type="ECO:0000256" key="11">
    <source>
        <dbReference type="SAM" id="MobiDB-lite"/>
    </source>
</evidence>
<dbReference type="InterPro" id="IPR007230">
    <property type="entry name" value="Nup98_auto-Pept-S59_dom"/>
</dbReference>
<feature type="compositionally biased region" description="Low complexity" evidence="11">
    <location>
        <begin position="594"/>
        <end position="637"/>
    </location>
</feature>
<dbReference type="Pfam" id="PF04096">
    <property type="entry name" value="Nucleoporin2"/>
    <property type="match status" value="1"/>
</dbReference>
<gene>
    <name evidence="13" type="ORF">LTR97_001091</name>
</gene>
<comment type="subcellular location">
    <subcellularLocation>
        <location evidence="1">Nucleus</location>
        <location evidence="1">Nuclear pore complex</location>
    </subcellularLocation>
</comment>
<accession>A0AAN7ZVS5</accession>
<feature type="compositionally biased region" description="Acidic residues" evidence="11">
    <location>
        <begin position="1137"/>
        <end position="1159"/>
    </location>
</feature>
<dbReference type="Pfam" id="PF13634">
    <property type="entry name" value="Nucleoporin_FG"/>
    <property type="match status" value="5"/>
</dbReference>
<protein>
    <recommendedName>
        <fullName evidence="12">Peptidase S59 domain-containing protein</fullName>
    </recommendedName>
</protein>
<keyword evidence="5" id="KW-0068">Autocatalytic cleavage</keyword>
<dbReference type="InterPro" id="IPR025574">
    <property type="entry name" value="Nucleoporin_FG_rpt"/>
</dbReference>
<evidence type="ECO:0000256" key="3">
    <source>
        <dbReference type="ARBA" id="ARBA00022448"/>
    </source>
</evidence>
<keyword evidence="6" id="KW-0509">mRNA transport</keyword>
<feature type="region of interest" description="Disordered" evidence="11">
    <location>
        <begin position="752"/>
        <end position="786"/>
    </location>
</feature>
<keyword evidence="10" id="KW-0539">Nucleus</keyword>
<evidence type="ECO:0000256" key="7">
    <source>
        <dbReference type="ARBA" id="ARBA00022927"/>
    </source>
</evidence>
<dbReference type="GO" id="GO:0006405">
    <property type="term" value="P:RNA export from nucleus"/>
    <property type="evidence" value="ECO:0007669"/>
    <property type="project" value="TreeGrafter"/>
</dbReference>
<dbReference type="Gene3D" id="1.25.40.690">
    <property type="match status" value="1"/>
</dbReference>
<keyword evidence="4" id="KW-0677">Repeat</keyword>
<dbReference type="GO" id="GO:0003723">
    <property type="term" value="F:RNA binding"/>
    <property type="evidence" value="ECO:0007669"/>
    <property type="project" value="TreeGrafter"/>
</dbReference>
<dbReference type="InterPro" id="IPR036903">
    <property type="entry name" value="Nup98_auto-Pept-S59_dom_sf"/>
</dbReference>
<dbReference type="FunFam" id="3.30.1610.10:FF:000003">
    <property type="entry name" value="Nucleoporin SONB, putative"/>
    <property type="match status" value="1"/>
</dbReference>
<evidence type="ECO:0000313" key="14">
    <source>
        <dbReference type="Proteomes" id="UP001310594"/>
    </source>
</evidence>
<feature type="region of interest" description="Disordered" evidence="11">
    <location>
        <begin position="55"/>
        <end position="77"/>
    </location>
</feature>
<feature type="region of interest" description="Disordered" evidence="11">
    <location>
        <begin position="798"/>
        <end position="918"/>
    </location>
</feature>
<dbReference type="FunFam" id="1.10.10.2360:FF:000001">
    <property type="entry name" value="Nuclear pore complex protein Nup98-Nup96"/>
    <property type="match status" value="1"/>
</dbReference>
<dbReference type="GO" id="GO:0034398">
    <property type="term" value="P:telomere tethering at nuclear periphery"/>
    <property type="evidence" value="ECO:0007669"/>
    <property type="project" value="TreeGrafter"/>
</dbReference>
<feature type="compositionally biased region" description="Polar residues" evidence="11">
    <location>
        <begin position="896"/>
        <end position="905"/>
    </location>
</feature>
<proteinExistence type="inferred from homology"/>
<feature type="compositionally biased region" description="Basic and acidic residues" evidence="11">
    <location>
        <begin position="804"/>
        <end position="817"/>
    </location>
</feature>
<evidence type="ECO:0000313" key="13">
    <source>
        <dbReference type="EMBL" id="KAK5706105.1"/>
    </source>
</evidence>
<feature type="compositionally biased region" description="Polar residues" evidence="11">
    <location>
        <begin position="433"/>
        <end position="444"/>
    </location>
</feature>
<evidence type="ECO:0000256" key="8">
    <source>
        <dbReference type="ARBA" id="ARBA00023010"/>
    </source>
</evidence>
<feature type="region of interest" description="Disordered" evidence="11">
    <location>
        <begin position="1341"/>
        <end position="1380"/>
    </location>
</feature>
<dbReference type="GO" id="GO:0017056">
    <property type="term" value="F:structural constituent of nuclear pore"/>
    <property type="evidence" value="ECO:0007669"/>
    <property type="project" value="InterPro"/>
</dbReference>
<dbReference type="GO" id="GO:0051028">
    <property type="term" value="P:mRNA transport"/>
    <property type="evidence" value="ECO:0007669"/>
    <property type="project" value="UniProtKB-KW"/>
</dbReference>
<dbReference type="GO" id="GO:0044614">
    <property type="term" value="C:nuclear pore cytoplasmic filaments"/>
    <property type="evidence" value="ECO:0007669"/>
    <property type="project" value="TreeGrafter"/>
</dbReference>